<dbReference type="PANTHER" id="PTHR22911:SF102">
    <property type="entry name" value="MEMBRANE PROTEIN"/>
    <property type="match status" value="1"/>
</dbReference>
<dbReference type="EMBL" id="CP121687">
    <property type="protein sequence ID" value="WZL69596.1"/>
    <property type="molecule type" value="Genomic_DNA"/>
</dbReference>
<feature type="transmembrane region" description="Helical" evidence="2">
    <location>
        <begin position="12"/>
        <end position="31"/>
    </location>
</feature>
<feature type="domain" description="EamA" evidence="3">
    <location>
        <begin position="9"/>
        <end position="141"/>
    </location>
</feature>
<evidence type="ECO:0000313" key="5">
    <source>
        <dbReference type="Proteomes" id="UP001486565"/>
    </source>
</evidence>
<dbReference type="PANTHER" id="PTHR22911">
    <property type="entry name" value="ACYL-MALONYL CONDENSING ENZYME-RELATED"/>
    <property type="match status" value="1"/>
</dbReference>
<feature type="transmembrane region" description="Helical" evidence="2">
    <location>
        <begin position="96"/>
        <end position="118"/>
    </location>
</feature>
<organism evidence="4 5">
    <name type="scientific">Defluviitalea saccharophila</name>
    <dbReference type="NCBI Taxonomy" id="879970"/>
    <lineage>
        <taxon>Bacteria</taxon>
        <taxon>Bacillati</taxon>
        <taxon>Bacillota</taxon>
        <taxon>Clostridia</taxon>
        <taxon>Lachnospirales</taxon>
        <taxon>Defluviitaleaceae</taxon>
        <taxon>Defluviitalea</taxon>
    </lineage>
</organism>
<accession>A0ABZ2Y4P4</accession>
<dbReference type="Proteomes" id="UP001486565">
    <property type="component" value="Chromosome"/>
</dbReference>
<dbReference type="Pfam" id="PF00892">
    <property type="entry name" value="EamA"/>
    <property type="match status" value="2"/>
</dbReference>
<dbReference type="RefSeq" id="WP_341876581.1">
    <property type="nucleotide sequence ID" value="NZ_CP121687.1"/>
</dbReference>
<feature type="transmembrane region" description="Helical" evidence="2">
    <location>
        <begin position="69"/>
        <end position="90"/>
    </location>
</feature>
<gene>
    <name evidence="4" type="ORF">QBE51_12530</name>
</gene>
<feature type="transmembrane region" description="Helical" evidence="2">
    <location>
        <begin position="186"/>
        <end position="204"/>
    </location>
</feature>
<reference evidence="4 5" key="1">
    <citation type="submission" date="2023-03" db="EMBL/GenBank/DDBJ databases">
        <title>Novel Species.</title>
        <authorList>
            <person name="Ma S."/>
        </authorList>
    </citation>
    <scope>NUCLEOTIDE SEQUENCE [LARGE SCALE GENOMIC DNA]</scope>
    <source>
        <strain evidence="4 5">LIND6LT2</strain>
    </source>
</reference>
<feature type="transmembrane region" description="Helical" evidence="2">
    <location>
        <begin position="127"/>
        <end position="144"/>
    </location>
</feature>
<dbReference type="InterPro" id="IPR000620">
    <property type="entry name" value="EamA_dom"/>
</dbReference>
<feature type="transmembrane region" description="Helical" evidence="2">
    <location>
        <begin position="37"/>
        <end position="57"/>
    </location>
</feature>
<keyword evidence="2" id="KW-0812">Transmembrane</keyword>
<protein>
    <submittedName>
        <fullName evidence="4">DMT family transporter</fullName>
    </submittedName>
</protein>
<keyword evidence="2" id="KW-1133">Transmembrane helix</keyword>
<keyword evidence="5" id="KW-1185">Reference proteome</keyword>
<dbReference type="InterPro" id="IPR037185">
    <property type="entry name" value="EmrE-like"/>
</dbReference>
<evidence type="ECO:0000259" key="3">
    <source>
        <dbReference type="Pfam" id="PF00892"/>
    </source>
</evidence>
<feature type="transmembrane region" description="Helical" evidence="2">
    <location>
        <begin position="156"/>
        <end position="174"/>
    </location>
</feature>
<proteinExistence type="inferred from homology"/>
<evidence type="ECO:0000256" key="1">
    <source>
        <dbReference type="ARBA" id="ARBA00007362"/>
    </source>
</evidence>
<evidence type="ECO:0000313" key="4">
    <source>
        <dbReference type="EMBL" id="WZL69596.1"/>
    </source>
</evidence>
<keyword evidence="2" id="KW-0472">Membrane</keyword>
<feature type="transmembrane region" description="Helical" evidence="2">
    <location>
        <begin position="272"/>
        <end position="290"/>
    </location>
</feature>
<name>A0ABZ2Y4P4_9FIRM</name>
<sequence length="297" mass="32597">MNAHTNDKKSYIMLISSLLIVGSIGIFRRYIPLSSALIAFFRGLIGSVSLFVFIKLRKTGRWQRIETKNLVGLMINGAFLGINWILLFEAFNYTTIAKATLCYYMQPTIVLLLSPLVFKEKLTVKKILCALVALFGMIFVSGVIGVDVVQAEELKGILFGIGAAGFYSLVVILNKKIADVDAYQKTIIQLISAAVILIPYLIIIEDFKDIVFNASLVLLLLIVGIIHTGVVYALYFGSMSGLKAQTISILSYIDPVVAMIVSALILGERMTLWGIIGAVLIIGSAIVSELEPKRKKI</sequence>
<comment type="similarity">
    <text evidence="1">Belongs to the EamA transporter family.</text>
</comment>
<evidence type="ECO:0000256" key="2">
    <source>
        <dbReference type="SAM" id="Phobius"/>
    </source>
</evidence>
<feature type="transmembrane region" description="Helical" evidence="2">
    <location>
        <begin position="247"/>
        <end position="266"/>
    </location>
</feature>
<feature type="domain" description="EamA" evidence="3">
    <location>
        <begin position="155"/>
        <end position="287"/>
    </location>
</feature>
<feature type="transmembrane region" description="Helical" evidence="2">
    <location>
        <begin position="210"/>
        <end position="235"/>
    </location>
</feature>
<dbReference type="SUPFAM" id="SSF103481">
    <property type="entry name" value="Multidrug resistance efflux transporter EmrE"/>
    <property type="match status" value="2"/>
</dbReference>